<comment type="caution">
    <text evidence="3">The sequence shown here is derived from an EMBL/GenBank/DDBJ whole genome shotgun (WGS) entry which is preliminary data.</text>
</comment>
<dbReference type="AlphaFoldDB" id="A0A9X2XX61"/>
<feature type="chain" id="PRO_5040758480" evidence="1">
    <location>
        <begin position="22"/>
        <end position="817"/>
    </location>
</feature>
<dbReference type="Pfam" id="PF19408">
    <property type="entry name" value="PKD_6"/>
    <property type="match status" value="1"/>
</dbReference>
<accession>A0A9X2XX61</accession>
<keyword evidence="4" id="KW-1185">Reference proteome</keyword>
<dbReference type="Pfam" id="PF13585">
    <property type="entry name" value="CHU_C"/>
    <property type="match status" value="1"/>
</dbReference>
<evidence type="ECO:0000259" key="2">
    <source>
        <dbReference type="Pfam" id="PF19408"/>
    </source>
</evidence>
<name>A0A9X2XX61_9BACT</name>
<sequence length="817" mass="87223">MYYKLMVWLLCIVGIFNYSTACSQTQACPANVNFATGDLSFWSAKTGLLNGASQNFPAPNSGVSTIQEYNISTNGIKVITSSSTDPFGKFPTIPTINGYSYNYSVQLGSTATSYDLRANIPNPGGFSRSITYNINVPAGSTSEPYTMTYAYAMVLENGTHNSNEQPMFKATLSVSGNVIDCASPKYYLPTLDNATNNNGGNGSGTGATLDTAKALANGFYLSDLPFLSHAGTQNNAGTLLYDVWTKGWTEVTFDLAPYRGQQVNLTFEADNCLPGAHFAYAYVALRNTCAGLEISGNTKACANVTTTYSVPALAGATYSWTVPQGWTINSGSNTNIIKVTPGTTSGNISVREVNGCADLKDVFPVSVTPPTVAGQVLSNSSVCTGTNTTQLALNGSVGNILKWLYSTDGNQWNAISNTGTNYTAQNLTSTTMYKAIVQNGSECNVDTSKAASIIVDPKSVGGTLSPDNTNICIGQTSNSKFQLKGNTGGVANWQQSFDQLNWTNFLPVKTDSTFNTNRISSDIYYRVIVKSGVCPADTSSVASVHLLNAEFPSVAINPDSVFICYGKTAPLNVTINKGASYTWSPAGTLTNQGNGNISSLPFHIQATASPISTTNYILTVYNNGCPNALIDTFHVNVAPRVQVFAGNDTMIVANQPLQLNATINNPSAYQFTWSPAMGLSSTTVQNPIATLNSSIEAGSITYIVRATNAIGCYSEDNISVKVFKTGPEIFVPSGFTPNGDTHNDVIRPILVGIKQLNFFRIYNRWGQLIFSTSEGGKGWDGRVSGQEQPTGNFVYMVQGIDYTGRIISKKGNVVLIR</sequence>
<dbReference type="EMBL" id="JAOTIF010000014">
    <property type="protein sequence ID" value="MCU7550710.1"/>
    <property type="molecule type" value="Genomic_DNA"/>
</dbReference>
<reference evidence="3" key="1">
    <citation type="submission" date="2022-09" db="EMBL/GenBank/DDBJ databases">
        <authorList>
            <person name="Yuan C."/>
            <person name="Ke Z."/>
        </authorList>
    </citation>
    <scope>NUCLEOTIDE SEQUENCE</scope>
    <source>
        <strain evidence="3">LB-8</strain>
    </source>
</reference>
<dbReference type="Proteomes" id="UP001155483">
    <property type="component" value="Unassembled WGS sequence"/>
</dbReference>
<evidence type="ECO:0000313" key="3">
    <source>
        <dbReference type="EMBL" id="MCU7550710.1"/>
    </source>
</evidence>
<gene>
    <name evidence="3" type="ORF">OCK74_16450</name>
</gene>
<feature type="signal peptide" evidence="1">
    <location>
        <begin position="1"/>
        <end position="21"/>
    </location>
</feature>
<protein>
    <submittedName>
        <fullName evidence="3">Gliding motility-associated C-terminal domain-containing protein</fullName>
    </submittedName>
</protein>
<organism evidence="3 4">
    <name type="scientific">Paraflavisolibacter caeni</name>
    <dbReference type="NCBI Taxonomy" id="2982496"/>
    <lineage>
        <taxon>Bacteria</taxon>
        <taxon>Pseudomonadati</taxon>
        <taxon>Bacteroidota</taxon>
        <taxon>Chitinophagia</taxon>
        <taxon>Chitinophagales</taxon>
        <taxon>Chitinophagaceae</taxon>
        <taxon>Paraflavisolibacter</taxon>
    </lineage>
</organism>
<dbReference type="NCBIfam" id="TIGR04131">
    <property type="entry name" value="Bac_Flav_CTERM"/>
    <property type="match status" value="1"/>
</dbReference>
<dbReference type="InterPro" id="IPR045829">
    <property type="entry name" value="PKD_6"/>
</dbReference>
<evidence type="ECO:0000313" key="4">
    <source>
        <dbReference type="Proteomes" id="UP001155483"/>
    </source>
</evidence>
<keyword evidence="1" id="KW-0732">Signal</keyword>
<feature type="domain" description="PKD-like" evidence="2">
    <location>
        <begin position="293"/>
        <end position="358"/>
    </location>
</feature>
<evidence type="ECO:0000256" key="1">
    <source>
        <dbReference type="SAM" id="SignalP"/>
    </source>
</evidence>
<reference evidence="3" key="2">
    <citation type="submission" date="2023-04" db="EMBL/GenBank/DDBJ databases">
        <title>Paracnuella aquatica gen. nov., sp. nov., a member of the family Chitinophagaceae isolated from a hot spring.</title>
        <authorList>
            <person name="Wang C."/>
        </authorList>
    </citation>
    <scope>NUCLEOTIDE SEQUENCE</scope>
    <source>
        <strain evidence="3">LB-8</strain>
    </source>
</reference>
<proteinExistence type="predicted"/>
<dbReference type="InterPro" id="IPR026341">
    <property type="entry name" value="T9SS_type_B"/>
</dbReference>
<dbReference type="RefSeq" id="WP_279298148.1">
    <property type="nucleotide sequence ID" value="NZ_JAOTIF010000014.1"/>
</dbReference>